<dbReference type="SUPFAM" id="SSF52499">
    <property type="entry name" value="Isochorismatase-like hydrolases"/>
    <property type="match status" value="1"/>
</dbReference>
<dbReference type="RefSeq" id="WP_236656611.1">
    <property type="nucleotide sequence ID" value="NZ_BBPN01000048.1"/>
</dbReference>
<dbReference type="PANTHER" id="PTHR14119">
    <property type="entry name" value="HYDROLASE"/>
    <property type="match status" value="1"/>
</dbReference>
<dbReference type="STRING" id="235985.SAMN05414137_12332"/>
<dbReference type="AlphaFoldDB" id="A0A1H7X872"/>
<dbReference type="InterPro" id="IPR036380">
    <property type="entry name" value="Isochorismatase-like_sf"/>
</dbReference>
<dbReference type="Pfam" id="PF00857">
    <property type="entry name" value="Isochorismatase"/>
    <property type="match status" value="1"/>
</dbReference>
<keyword evidence="3" id="KW-1185">Reference proteome</keyword>
<accession>A0A1H7X872</accession>
<dbReference type="eggNOG" id="COG1335">
    <property type="taxonomic scope" value="Bacteria"/>
</dbReference>
<dbReference type="Proteomes" id="UP000183015">
    <property type="component" value="Unassembled WGS sequence"/>
</dbReference>
<evidence type="ECO:0000313" key="3">
    <source>
        <dbReference type="Proteomes" id="UP000183015"/>
    </source>
</evidence>
<gene>
    <name evidence="2" type="ORF">SAMN05414137_12332</name>
</gene>
<organism evidence="2 3">
    <name type="scientific">Streptacidiphilus jiangxiensis</name>
    <dbReference type="NCBI Taxonomy" id="235985"/>
    <lineage>
        <taxon>Bacteria</taxon>
        <taxon>Bacillati</taxon>
        <taxon>Actinomycetota</taxon>
        <taxon>Actinomycetes</taxon>
        <taxon>Kitasatosporales</taxon>
        <taxon>Streptomycetaceae</taxon>
        <taxon>Streptacidiphilus</taxon>
    </lineage>
</organism>
<proteinExistence type="predicted"/>
<feature type="domain" description="Isochorismatase-like" evidence="1">
    <location>
        <begin position="49"/>
        <end position="136"/>
    </location>
</feature>
<sequence>MDRLRYYEVVQRVAWLTGVADRIGIPVVTEEDPEGNGHAEPAIGDRRPETAVILPKNAFSVCDNPDIAAAIDATGRNTMVLVGLETDICVAHSAIRLHEAGKRVVVAHDTTFSPAIAHERGLRRLAAQGIETLSAKEVFYVLDPHQRARERLP</sequence>
<evidence type="ECO:0000259" key="1">
    <source>
        <dbReference type="Pfam" id="PF00857"/>
    </source>
</evidence>
<name>A0A1H7X872_STRJI</name>
<reference evidence="3" key="1">
    <citation type="submission" date="2016-10" db="EMBL/GenBank/DDBJ databases">
        <authorList>
            <person name="Varghese N."/>
        </authorList>
    </citation>
    <scope>NUCLEOTIDE SEQUENCE [LARGE SCALE GENOMIC DNA]</scope>
    <source>
        <strain evidence="3">DSM 45096 / BCRC 16803 / CGMCC 4.1857 / CIP 109030 / JCM 12277 / KCTC 19219 / NBRC 100920 / 33214</strain>
    </source>
</reference>
<evidence type="ECO:0000313" key="2">
    <source>
        <dbReference type="EMBL" id="SEM30020.1"/>
    </source>
</evidence>
<dbReference type="PANTHER" id="PTHR14119:SF3">
    <property type="entry name" value="ISOCHORISMATASE DOMAIN-CONTAINING PROTEIN 2"/>
    <property type="match status" value="1"/>
</dbReference>
<protein>
    <submittedName>
        <fullName evidence="2">Isochorismatase family protein</fullName>
    </submittedName>
</protein>
<dbReference type="InterPro" id="IPR050993">
    <property type="entry name" value="Isochorismatase_domain"/>
</dbReference>
<dbReference type="EMBL" id="FOAZ01000023">
    <property type="protein sequence ID" value="SEM30020.1"/>
    <property type="molecule type" value="Genomic_DNA"/>
</dbReference>
<dbReference type="InterPro" id="IPR000868">
    <property type="entry name" value="Isochorismatase-like_dom"/>
</dbReference>
<dbReference type="Gene3D" id="3.40.50.850">
    <property type="entry name" value="Isochorismatase-like"/>
    <property type="match status" value="1"/>
</dbReference>